<proteinExistence type="predicted"/>
<evidence type="ECO:0000313" key="4">
    <source>
        <dbReference type="Proteomes" id="UP000307790"/>
    </source>
</evidence>
<dbReference type="Pfam" id="PF11399">
    <property type="entry name" value="DUF3192"/>
    <property type="match status" value="1"/>
</dbReference>
<feature type="signal peptide" evidence="2">
    <location>
        <begin position="1"/>
        <end position="24"/>
    </location>
</feature>
<evidence type="ECO:0000256" key="2">
    <source>
        <dbReference type="SAM" id="SignalP"/>
    </source>
</evidence>
<gene>
    <name evidence="3" type="ORF">FE810_01150</name>
</gene>
<comment type="caution">
    <text evidence="3">The sequence shown here is derived from an EMBL/GenBank/DDBJ whole genome shotgun (WGS) entry which is preliminary data.</text>
</comment>
<dbReference type="Gene3D" id="3.30.1450.10">
    <property type="match status" value="1"/>
</dbReference>
<dbReference type="InterPro" id="IPR037873">
    <property type="entry name" value="BamE-like"/>
</dbReference>
<keyword evidence="4" id="KW-1185">Reference proteome</keyword>
<accession>A0A5R9IPW8</accession>
<evidence type="ECO:0000313" key="3">
    <source>
        <dbReference type="EMBL" id="TLU67584.1"/>
    </source>
</evidence>
<dbReference type="OrthoDB" id="6399368at2"/>
<evidence type="ECO:0000256" key="1">
    <source>
        <dbReference type="ARBA" id="ARBA00022729"/>
    </source>
</evidence>
<dbReference type="EMBL" id="VCBC01000002">
    <property type="protein sequence ID" value="TLU67584.1"/>
    <property type="molecule type" value="Genomic_DNA"/>
</dbReference>
<protein>
    <submittedName>
        <fullName evidence="3">DUF3192 domain-containing protein</fullName>
    </submittedName>
</protein>
<dbReference type="InterPro" id="IPR021534">
    <property type="entry name" value="DUF3192"/>
</dbReference>
<organism evidence="3 4">
    <name type="scientific">Thalassotalea litorea</name>
    <dbReference type="NCBI Taxonomy" id="2020715"/>
    <lineage>
        <taxon>Bacteria</taxon>
        <taxon>Pseudomonadati</taxon>
        <taxon>Pseudomonadota</taxon>
        <taxon>Gammaproteobacteria</taxon>
        <taxon>Alteromonadales</taxon>
        <taxon>Colwelliaceae</taxon>
        <taxon>Thalassotalea</taxon>
    </lineage>
</organism>
<feature type="chain" id="PRO_5024339853" evidence="2">
    <location>
        <begin position="25"/>
        <end position="124"/>
    </location>
</feature>
<keyword evidence="1 2" id="KW-0732">Signal</keyword>
<dbReference type="PROSITE" id="PS51257">
    <property type="entry name" value="PROKAR_LIPOPROTEIN"/>
    <property type="match status" value="1"/>
</dbReference>
<reference evidence="3 4" key="1">
    <citation type="submission" date="2019-05" db="EMBL/GenBank/DDBJ databases">
        <title>Genome sequences of Thalassotalea litorea 1K03283.</title>
        <authorList>
            <person name="Zhang D."/>
        </authorList>
    </citation>
    <scope>NUCLEOTIDE SEQUENCE [LARGE SCALE GENOMIC DNA]</scope>
    <source>
        <strain evidence="3 4">MCCC 1K03283</strain>
    </source>
</reference>
<name>A0A5R9IPW8_9GAMM</name>
<dbReference type="RefSeq" id="WP_138318187.1">
    <property type="nucleotide sequence ID" value="NZ_VCBC01000002.1"/>
</dbReference>
<dbReference type="AlphaFoldDB" id="A0A5R9IPW8"/>
<sequence length="124" mass="13833">MKKTLVALLVMAPLSVALTGCVIAVDGKGDWDAKTMQSSHDAAYDNRKNLAELEENMSFSAVKKKMGVPDFNEVYDKDGESIQVLYYRTNRKHADSMTTKDECTPLIFKNNVLVSWGDKALNQI</sequence>
<dbReference type="Proteomes" id="UP000307790">
    <property type="component" value="Unassembled WGS sequence"/>
</dbReference>